<reference evidence="2" key="3">
    <citation type="submission" date="2022-06" db="UniProtKB">
        <authorList>
            <consortium name="EnsemblMetazoa"/>
        </authorList>
    </citation>
    <scope>IDENTIFICATION</scope>
</reference>
<proteinExistence type="predicted"/>
<dbReference type="Proteomes" id="UP000070412">
    <property type="component" value="Unassembled WGS sequence"/>
</dbReference>
<reference evidence="3" key="1">
    <citation type="journal article" date="2020" name="PLoS Negl. Trop. Dis.">
        <title>High-quality nuclear genome for Sarcoptes scabiei-A critical resource for a neglected parasite.</title>
        <authorList>
            <person name="Korhonen P.K."/>
            <person name="Gasser R.B."/>
            <person name="Ma G."/>
            <person name="Wang T."/>
            <person name="Stroehlein A.J."/>
            <person name="Young N.D."/>
            <person name="Ang C.S."/>
            <person name="Fernando D.D."/>
            <person name="Lu H.C."/>
            <person name="Taylor S."/>
            <person name="Reynolds S.L."/>
            <person name="Mofiz E."/>
            <person name="Najaraj S.H."/>
            <person name="Gowda H."/>
            <person name="Madugundu A."/>
            <person name="Renuse S."/>
            <person name="Holt D."/>
            <person name="Pandey A."/>
            <person name="Papenfuss A.T."/>
            <person name="Fischer K."/>
        </authorList>
    </citation>
    <scope>NUCLEOTIDE SEQUENCE [LARGE SCALE GENOMIC DNA]</scope>
</reference>
<organism evidence="1">
    <name type="scientific">Sarcoptes scabiei</name>
    <name type="common">Itch mite</name>
    <name type="synonym">Acarus scabiei</name>
    <dbReference type="NCBI Taxonomy" id="52283"/>
    <lineage>
        <taxon>Eukaryota</taxon>
        <taxon>Metazoa</taxon>
        <taxon>Ecdysozoa</taxon>
        <taxon>Arthropoda</taxon>
        <taxon>Chelicerata</taxon>
        <taxon>Arachnida</taxon>
        <taxon>Acari</taxon>
        <taxon>Acariformes</taxon>
        <taxon>Sarcoptiformes</taxon>
        <taxon>Astigmata</taxon>
        <taxon>Psoroptidia</taxon>
        <taxon>Sarcoptoidea</taxon>
        <taxon>Sarcoptidae</taxon>
        <taxon>Sarcoptinae</taxon>
        <taxon>Sarcoptes</taxon>
    </lineage>
</organism>
<evidence type="ECO:0000313" key="2">
    <source>
        <dbReference type="EnsemblMetazoa" id="KAF7496672.1"/>
    </source>
</evidence>
<sequence>MLKVKLAIANRAVEEFPAEPGSVNLSALASSEELALIKALNIDMNATDMNTTMPRTLKFELAVVAKCPTLKTSKTSSLLY</sequence>
<dbReference type="EMBL" id="WVUK01000002">
    <property type="protein sequence ID" value="KAF7496672.1"/>
    <property type="molecule type" value="Genomic_DNA"/>
</dbReference>
<evidence type="ECO:0000313" key="3">
    <source>
        <dbReference type="Proteomes" id="UP000070412"/>
    </source>
</evidence>
<keyword evidence="3" id="KW-1185">Reference proteome</keyword>
<dbReference type="EnsemblMetazoa" id="SSS_8563s_mrna">
    <property type="protein sequence ID" value="KAF7496672.1"/>
    <property type="gene ID" value="SSS_8563"/>
</dbReference>
<dbReference type="AlphaFoldDB" id="A0A834RIH2"/>
<evidence type="ECO:0000313" key="1">
    <source>
        <dbReference type="EMBL" id="KAF7496672.1"/>
    </source>
</evidence>
<accession>A0A834RIH2</accession>
<gene>
    <name evidence="1" type="ORF">SSS_8563</name>
</gene>
<reference evidence="1" key="2">
    <citation type="submission" date="2020-01" db="EMBL/GenBank/DDBJ databases">
        <authorList>
            <person name="Korhonen P.K.K."/>
            <person name="Guangxu M.G."/>
            <person name="Wang T.W."/>
            <person name="Stroehlein A.J.S."/>
            <person name="Young N.D."/>
            <person name="Ang C.-S.A."/>
            <person name="Fernando D.W.F."/>
            <person name="Lu H.L."/>
            <person name="Taylor S.T."/>
            <person name="Ehtesham M.E.M."/>
            <person name="Najaraj S.H.N."/>
            <person name="Harsha G.H.G."/>
            <person name="Madugundu A.M."/>
            <person name="Renuse S.R."/>
            <person name="Holt D.H."/>
            <person name="Pandey A.P."/>
            <person name="Papenfuss A.P."/>
            <person name="Gasser R.B.G."/>
            <person name="Fischer K.F."/>
        </authorList>
    </citation>
    <scope>NUCLEOTIDE SEQUENCE</scope>
    <source>
        <strain evidence="1">SSS_KF_BRIS2020</strain>
    </source>
</reference>
<protein>
    <submittedName>
        <fullName evidence="1 2">Uncharacterized protein</fullName>
    </submittedName>
</protein>
<name>A0A834RIH2_SARSC</name>